<comment type="caution">
    <text evidence="1">The sequence shown here is derived from an EMBL/GenBank/DDBJ whole genome shotgun (WGS) entry which is preliminary data.</text>
</comment>
<dbReference type="EMBL" id="CAJVCH010534938">
    <property type="protein sequence ID" value="CAG7825093.1"/>
    <property type="molecule type" value="Genomic_DNA"/>
</dbReference>
<keyword evidence="2" id="KW-1185">Reference proteome</keyword>
<feature type="non-terminal residue" evidence="1">
    <location>
        <position position="1"/>
    </location>
</feature>
<name>A0A8J2L4W0_9HEXA</name>
<proteinExistence type="predicted"/>
<sequence length="44" mass="5125">MVENIYGREVFHTALATYLEGTKYSNAEQDDLFQYLHTIQGFLP</sequence>
<protein>
    <submittedName>
        <fullName evidence="1">Uncharacterized protein</fullName>
    </submittedName>
</protein>
<evidence type="ECO:0000313" key="1">
    <source>
        <dbReference type="EMBL" id="CAG7825093.1"/>
    </source>
</evidence>
<organism evidence="1 2">
    <name type="scientific">Allacma fusca</name>
    <dbReference type="NCBI Taxonomy" id="39272"/>
    <lineage>
        <taxon>Eukaryota</taxon>
        <taxon>Metazoa</taxon>
        <taxon>Ecdysozoa</taxon>
        <taxon>Arthropoda</taxon>
        <taxon>Hexapoda</taxon>
        <taxon>Collembola</taxon>
        <taxon>Symphypleona</taxon>
        <taxon>Sminthuridae</taxon>
        <taxon>Allacma</taxon>
    </lineage>
</organism>
<dbReference type="Proteomes" id="UP000708208">
    <property type="component" value="Unassembled WGS sequence"/>
</dbReference>
<gene>
    <name evidence="1" type="ORF">AFUS01_LOCUS35218</name>
</gene>
<evidence type="ECO:0000313" key="2">
    <source>
        <dbReference type="Proteomes" id="UP000708208"/>
    </source>
</evidence>
<accession>A0A8J2L4W0</accession>
<reference evidence="1" key="1">
    <citation type="submission" date="2021-06" db="EMBL/GenBank/DDBJ databases">
        <authorList>
            <person name="Hodson N. C."/>
            <person name="Mongue J. A."/>
            <person name="Jaron S. K."/>
        </authorList>
    </citation>
    <scope>NUCLEOTIDE SEQUENCE</scope>
</reference>
<dbReference type="AlphaFoldDB" id="A0A8J2L4W0"/>